<evidence type="ECO:0000313" key="11">
    <source>
        <dbReference type="EMBL" id="BAR45609.1"/>
    </source>
</evidence>
<dbReference type="InterPro" id="IPR013783">
    <property type="entry name" value="Ig-like_fold"/>
</dbReference>
<dbReference type="PANTHER" id="PTHR11412">
    <property type="entry name" value="MACROGLOBULIN / COMPLEMENT"/>
    <property type="match status" value="1"/>
</dbReference>
<dbReference type="Pfam" id="PF00207">
    <property type="entry name" value="A2M"/>
    <property type="match status" value="1"/>
</dbReference>
<dbReference type="InterPro" id="IPR011626">
    <property type="entry name" value="Alpha-macroglobulin_TED"/>
</dbReference>
<dbReference type="GO" id="GO:0004866">
    <property type="term" value="F:endopeptidase inhibitor activity"/>
    <property type="evidence" value="ECO:0007669"/>
    <property type="project" value="InterPro"/>
</dbReference>
<dbReference type="SMART" id="SM01360">
    <property type="entry name" value="A2M"/>
    <property type="match status" value="1"/>
</dbReference>
<evidence type="ECO:0000256" key="7">
    <source>
        <dbReference type="ARBA" id="ARBA00063781"/>
    </source>
</evidence>
<dbReference type="InterPro" id="IPR018081">
    <property type="entry name" value="Anaphylatoxin_comp_syst"/>
</dbReference>
<accession>A0A0E4B800</accession>
<dbReference type="Gene3D" id="2.60.40.10">
    <property type="entry name" value="Immunoglobulins"/>
    <property type="match status" value="2"/>
</dbReference>
<dbReference type="Gene3D" id="2.60.120.1540">
    <property type="match status" value="1"/>
</dbReference>
<dbReference type="SMART" id="SM01419">
    <property type="entry name" value="Thiol-ester_cl"/>
    <property type="match status" value="1"/>
</dbReference>
<evidence type="ECO:0000256" key="2">
    <source>
        <dbReference type="ARBA" id="ARBA00022525"/>
    </source>
</evidence>
<gene>
    <name evidence="11" type="primary">C3-2</name>
</gene>
<dbReference type="Gene3D" id="2.20.130.20">
    <property type="match status" value="1"/>
</dbReference>
<evidence type="ECO:0000256" key="1">
    <source>
        <dbReference type="ARBA" id="ARBA00004613"/>
    </source>
</evidence>
<comment type="subunit">
    <text evidence="7">Heterodimer of a TEP1-N chain and an TEP1-C chain non-covalently linked. Forms a complex composed of TEP1-N and TEP1-C heterodimer, LRIM1 and APL1C; the interaction stabilizes TEP1-N and TEP1-C heterodimer, prevents its binding to tissues while circulating in the hemolymph and protects the thioester bond from hydrolysis. Mature TEP1 and to a lesser extent full-length TEP1 interact with SPCLIP1; the interaction is induced by microbial infection.</text>
</comment>
<dbReference type="Pfam" id="PF17791">
    <property type="entry name" value="MG3"/>
    <property type="match status" value="1"/>
</dbReference>
<dbReference type="Gene3D" id="2.40.50.120">
    <property type="match status" value="1"/>
</dbReference>
<dbReference type="InterPro" id="IPR000020">
    <property type="entry name" value="Anaphylatoxin/fibulin"/>
</dbReference>
<evidence type="ECO:0000256" key="6">
    <source>
        <dbReference type="ARBA" id="ARBA00057615"/>
    </source>
</evidence>
<dbReference type="Gene3D" id="2.60.40.690">
    <property type="entry name" value="Alpha-macroglobulin, receptor-binding domain"/>
    <property type="match status" value="1"/>
</dbReference>
<dbReference type="CDD" id="cd00017">
    <property type="entry name" value="ANATO"/>
    <property type="match status" value="1"/>
</dbReference>
<dbReference type="InterPro" id="IPR001599">
    <property type="entry name" value="Macroglobln_a2"/>
</dbReference>
<dbReference type="FunFam" id="2.60.40.1930:FF:000001">
    <property type="entry name" value="CD109 isoform 3"/>
    <property type="match status" value="1"/>
</dbReference>
<dbReference type="Gene3D" id="1.20.91.20">
    <property type="entry name" value="Anaphylotoxins (complement system)"/>
    <property type="match status" value="1"/>
</dbReference>
<evidence type="ECO:0000256" key="8">
    <source>
        <dbReference type="ARBA" id="ARBA00078071"/>
    </source>
</evidence>
<dbReference type="Pfam" id="PF01759">
    <property type="entry name" value="NTR"/>
    <property type="match status" value="1"/>
</dbReference>
<dbReference type="InterPro" id="IPR011625">
    <property type="entry name" value="A2M_N_BRD"/>
</dbReference>
<evidence type="ECO:0000256" key="5">
    <source>
        <dbReference type="ARBA" id="ARBA00023180"/>
    </source>
</evidence>
<evidence type="ECO:0000256" key="3">
    <source>
        <dbReference type="ARBA" id="ARBA00022729"/>
    </source>
</evidence>
<dbReference type="Gene3D" id="6.20.50.160">
    <property type="match status" value="1"/>
</dbReference>
<proteinExistence type="evidence at transcript level"/>
<dbReference type="SMART" id="SM01361">
    <property type="entry name" value="A2M_recep"/>
    <property type="match status" value="1"/>
</dbReference>
<dbReference type="EMBL" id="LC009030">
    <property type="protein sequence ID" value="BAR45609.1"/>
    <property type="molecule type" value="mRNA"/>
</dbReference>
<dbReference type="InterPro" id="IPR036595">
    <property type="entry name" value="A-macroglobulin_rcpt-bd_sf"/>
</dbReference>
<dbReference type="Pfam" id="PF01835">
    <property type="entry name" value="MG2"/>
    <property type="match status" value="1"/>
</dbReference>
<dbReference type="PANTHER" id="PTHR11412:SF166">
    <property type="entry name" value="NTR DOMAIN-CONTAINING PROTEIN"/>
    <property type="match status" value="1"/>
</dbReference>
<dbReference type="InterPro" id="IPR040839">
    <property type="entry name" value="MG4"/>
</dbReference>
<dbReference type="SUPFAM" id="SSF50242">
    <property type="entry name" value="TIMP-like"/>
    <property type="match status" value="1"/>
</dbReference>
<dbReference type="InterPro" id="IPR008930">
    <property type="entry name" value="Terpenoid_cyclase/PrenylTrfase"/>
</dbReference>
<keyword evidence="2" id="KW-0964">Secreted</keyword>
<dbReference type="SUPFAM" id="SSF49410">
    <property type="entry name" value="Alpha-macroglobulin receptor domain"/>
    <property type="match status" value="1"/>
</dbReference>
<sequence>MKVPSDNLLSIFFIALIETYAVEYVSCINIVVSAPNVIRFGVEETVAVSILNHPSQVQVDVCLHDHPLKISTISCQRISLYEGKPKIVNVVLHPENIPEQQRSDANFFVLLVVRAVSGEFTQKQAVIPVMKYSGYVFVQTDKPLYLPNQKVHIRVLRLDEKLLPKNDVVRLEIKNPKDMIVRQQELMPNTKGIREAVFTISQVPILGNWSVSVHYGFKFVAKTTVRFEIKEYVLPTYSVTIDLPKVILETQKDLEGKVIAKYVYGKPVQGFVNFKYSIKNSVGVQILIGMRRNVKLSSGEIQFKIPLEKEIKAKNLPWFPNIEKSRLIMEAEAIEQASGKRETTIVDNTVFTTSPYKISFKNSLKSFKPGFPYQVQVEVLLFDNQQIPKPVTVEISATAFKKDYSSRQIGKIAPEVTDEFGRAVFQFDTDGTDTRIVITAKTNDKNYEEKNQANQTFTGYQFSSPSNSFIWLQSPKEGLRFKVGKTLHTTATLRSSDASQRLYYMVVNRGNILAMNQTEAQSAVIRTLHVPITTEMVPSFRLVVFVIEKYYLVADSMQFEVERICKYNEGKGLIIEASTPLASPGENINFKIKGEEESYVGLLGVDEAVYVLNKQDLLTKEKMFRELRNHDLGKGPGGGISTEAVLRDSGIIILSSVYIGEHGREESLIQSQSRKKRSLPDKVNEYSGKAAICCRMGQFEGPQHLNCTSRATMIEDSIGEKHNCSVAFLDCCQHAEEIRKTFGSGVGRSLDEEDESDPNFADIMQVIETFEQETLDNIRRYFPETWILDIFQITNSECKREDLSVCEKTYTAPHSITTWMVQGFGLSRTTGLCIADPIRIPVFKPMFVELNLPPAAVLGEQIEVVATVFNYGQESLKVTVYMYGVEGICMGAAAGEKSPVRQVEVSANSATSVSFPVMPLEVSEYPLRVVALSWRANDAIEKKLRIVPEGVTKDKSLSFFLDPSGLIRNKHRKREVTPAGVIEYSTNKQKMKINLTLPENYVPGTEECFVSVIGDSMGSVVSTSLKGLDQFLVAAGPHACGEQTLVKLAPLVYTINYLKKTKQLTSSFESKGYSYISQSYDQQMKYRKADGSFSLWTFTESGTWLTAYVLKVFCQAYSSNIFSIPNYIRCDGIKWLLTKQYTNGEFFPLSYRIYGDQKIGLTAFVLITMLECDSCYSAEKNLAVSRATAYLRSRLDSITNYYTMAIVAYALALNNDDKANEANEKLKNMSYYSEENNIRYWSWKKLHDSDLYRPWLYRSKPWSGDIEATAYALLTQLQLNNINYSHPIVNWLNQHRSYYGFLSSTQDSVVTLQALTQYSVKARNPKMDMHCNIASTASSTARGAFHLTSNNPLELYDLKISPQADLFVEAEGTGLASMSLLMRYNVAQEPEKTCKFHLNITVEEYDDIIRPVAPTGELEGIDIIPENVTRSLFTQNELRDRFGIRDENEAAEDSDEENNGEKVHVVELNICMRYLEKEGNSGMSILDVGLFTGYSMKMEELKNLIRSIETSLTQFEQNERSTVLYFDEVPNKERMCISLRTYQDFHVGKVQPASVKIYSYYEPSKSCTKFYAPRDRSPMLTKICEGKQCFCAEGKCPSSTPFKEIRAKISDTERRRALLDIACHKSQHFIWNVTLEKITYENSFKLFHVNVFHVMKAGIQSNKEVEGETVIFHGRNECRYPEMTEGNSYIVMGTDGYPVTTEDGEIKFKYMFDRHSRIYHSRSLRDIADTKGRNLQKTFNSLYNRFVIRKEGCDN</sequence>
<name>A0A0E4B800_9MYRI</name>
<protein>
    <recommendedName>
        <fullName evidence="8">TEP1-F</fullName>
    </recommendedName>
</protein>
<organism evidence="11">
    <name type="scientific">Scolopendra japonica</name>
    <dbReference type="NCBI Taxonomy" id="2609777"/>
    <lineage>
        <taxon>Eukaryota</taxon>
        <taxon>Metazoa</taxon>
        <taxon>Ecdysozoa</taxon>
        <taxon>Arthropoda</taxon>
        <taxon>Myriapoda</taxon>
        <taxon>Chilopoda</taxon>
        <taxon>Pleurostigmophora</taxon>
        <taxon>Scolopendromorpha</taxon>
        <taxon>Scolopendridae</taxon>
        <taxon>Scolopendra</taxon>
    </lineage>
</organism>
<dbReference type="InterPro" id="IPR002890">
    <property type="entry name" value="MG2"/>
</dbReference>
<evidence type="ECO:0000259" key="9">
    <source>
        <dbReference type="PROSITE" id="PS01178"/>
    </source>
</evidence>
<evidence type="ECO:0000256" key="4">
    <source>
        <dbReference type="ARBA" id="ARBA00023157"/>
    </source>
</evidence>
<dbReference type="SUPFAM" id="SSF48239">
    <property type="entry name" value="Terpenoid cyclases/Protein prenyltransferases"/>
    <property type="match status" value="1"/>
</dbReference>
<keyword evidence="4" id="KW-1015">Disulfide bond</keyword>
<keyword evidence="5" id="KW-0325">Glycoprotein</keyword>
<feature type="domain" description="Anaphylatoxin-like" evidence="9">
    <location>
        <begin position="693"/>
        <end position="732"/>
    </location>
</feature>
<dbReference type="InterPro" id="IPR050473">
    <property type="entry name" value="A2M/Complement_sys"/>
</dbReference>
<dbReference type="Pfam" id="PF17789">
    <property type="entry name" value="MG4"/>
    <property type="match status" value="1"/>
</dbReference>
<dbReference type="InterPro" id="IPR041555">
    <property type="entry name" value="MG3"/>
</dbReference>
<dbReference type="InterPro" id="IPR009048">
    <property type="entry name" value="A-macroglobulin_rcpt-bd"/>
</dbReference>
<dbReference type="Pfam" id="PF07677">
    <property type="entry name" value="A2M_recep"/>
    <property type="match status" value="1"/>
</dbReference>
<comment type="function">
    <text evidence="6">Binds covalently through a thioester bond to the pathogen surface resulting in pathogen clearance.</text>
</comment>
<dbReference type="InterPro" id="IPR041425">
    <property type="entry name" value="C3/4/5_MG1"/>
</dbReference>
<dbReference type="InterPro" id="IPR001134">
    <property type="entry name" value="Netrin_domain"/>
</dbReference>
<dbReference type="InterPro" id="IPR047565">
    <property type="entry name" value="Alpha-macroglob_thiol-ester_cl"/>
</dbReference>
<dbReference type="Gene3D" id="1.50.10.20">
    <property type="match status" value="1"/>
</dbReference>
<comment type="subcellular location">
    <subcellularLocation>
        <location evidence="1">Secreted</location>
    </subcellularLocation>
</comment>
<dbReference type="SUPFAM" id="SSF47686">
    <property type="entry name" value="Anaphylotoxins (complement system)"/>
    <property type="match status" value="1"/>
</dbReference>
<dbReference type="SMART" id="SM01359">
    <property type="entry name" value="A2M_N_2"/>
    <property type="match status" value="1"/>
</dbReference>
<evidence type="ECO:0000259" key="10">
    <source>
        <dbReference type="PROSITE" id="PS50189"/>
    </source>
</evidence>
<dbReference type="InterPro" id="IPR008993">
    <property type="entry name" value="TIMP-like_OB-fold"/>
</dbReference>
<feature type="domain" description="NTR" evidence="10">
    <location>
        <begin position="1596"/>
        <end position="1753"/>
    </location>
</feature>
<keyword evidence="3" id="KW-0732">Signal</keyword>
<dbReference type="InterPro" id="IPR018933">
    <property type="entry name" value="Netrin_module_non-TIMP"/>
</dbReference>
<reference evidence="11" key="1">
    <citation type="journal article" date="2015" name="Dev. Comp. Immunol.">
        <title>Evolution of the complement system in protostomes revealed by de novo transcriptome analysis of six species of Arthropoda.</title>
        <authorList>
            <person name="Sekiguchi R."/>
            <person name="Nonaka M."/>
        </authorList>
    </citation>
    <scope>NUCLEOTIDE SEQUENCE</scope>
</reference>
<dbReference type="Pfam" id="PF07703">
    <property type="entry name" value="A2M_BRD"/>
    <property type="match status" value="1"/>
</dbReference>
<dbReference type="Gene3D" id="2.60.40.1940">
    <property type="match status" value="1"/>
</dbReference>
<dbReference type="Pfam" id="PF07678">
    <property type="entry name" value="TED_complement"/>
    <property type="match status" value="1"/>
</dbReference>
<dbReference type="GO" id="GO:0005615">
    <property type="term" value="C:extracellular space"/>
    <property type="evidence" value="ECO:0007669"/>
    <property type="project" value="InterPro"/>
</dbReference>
<dbReference type="PROSITE" id="PS50189">
    <property type="entry name" value="NTR"/>
    <property type="match status" value="1"/>
</dbReference>
<dbReference type="PROSITE" id="PS01178">
    <property type="entry name" value="ANAPHYLATOXIN_2"/>
    <property type="match status" value="1"/>
</dbReference>
<dbReference type="Pfam" id="PF17790">
    <property type="entry name" value="MG1"/>
    <property type="match status" value="1"/>
</dbReference>
<dbReference type="Gene3D" id="2.60.40.1930">
    <property type="match status" value="3"/>
</dbReference>